<dbReference type="OrthoDB" id="10067381at2759"/>
<accession>A0A8H5BF98</accession>
<dbReference type="InterPro" id="IPR015034">
    <property type="entry name" value="Bles03"/>
</dbReference>
<evidence type="ECO:0000256" key="2">
    <source>
        <dbReference type="SAM" id="MobiDB-lite"/>
    </source>
</evidence>
<dbReference type="InterPro" id="IPR023398">
    <property type="entry name" value="TIF_eIF4e-like"/>
</dbReference>
<comment type="similarity">
    <text evidence="1">Belongs to the UPF0696 family.</text>
</comment>
<dbReference type="SUPFAM" id="SSF55418">
    <property type="entry name" value="eIF4e-like"/>
    <property type="match status" value="1"/>
</dbReference>
<name>A0A8H5BF98_9AGAR</name>
<evidence type="ECO:0000313" key="3">
    <source>
        <dbReference type="EMBL" id="KAF5322104.1"/>
    </source>
</evidence>
<keyword evidence="4" id="KW-1185">Reference proteome</keyword>
<feature type="region of interest" description="Disordered" evidence="2">
    <location>
        <begin position="290"/>
        <end position="379"/>
    </location>
</feature>
<dbReference type="Pfam" id="PF08939">
    <property type="entry name" value="Bles03"/>
    <property type="match status" value="1"/>
</dbReference>
<proteinExistence type="inferred from homology"/>
<dbReference type="PANTHER" id="PTHR31977">
    <property type="entry name" value="UPF0696 PROTEIN C11ORF68"/>
    <property type="match status" value="1"/>
</dbReference>
<sequence length="379" mass="41450">MLNEDVPTQAYKYSWSSKSALPLNDFLTKRRSAVAPTVLRVDFMIVSGAISMPEYHHAHLHVAAPSLLQFKPSLVQNDGTKPWIFVHGTGESNDTGEDEATEEAKELLKEVTAKSIQTDDSIPVRSNKKTGAKSKKEVQEEATEKLKAIAQKHGSVSGKWLIFAPADKIDLVWSGIATSLVSGPLQATAAYQAKVATSPENDNPNYQHLICVYIPDVYNKDSVTEVMKVLLRNHGVNLSGVKSNLYTHIGIDSKHPSSIPSTIWKNSAILPEAEIKELKDAFFADLSTKKDSGDQDGDAPAADAASAAAATEPLRKPKAKPKLKKKGNDDPFGSDDDNNDKDGESKKPVDLKKPAKRTKDVSDDEDEKDRPKKKRTVKK</sequence>
<evidence type="ECO:0000313" key="4">
    <source>
        <dbReference type="Proteomes" id="UP000567179"/>
    </source>
</evidence>
<organism evidence="3 4">
    <name type="scientific">Psilocybe cf. subviscida</name>
    <dbReference type="NCBI Taxonomy" id="2480587"/>
    <lineage>
        <taxon>Eukaryota</taxon>
        <taxon>Fungi</taxon>
        <taxon>Dikarya</taxon>
        <taxon>Basidiomycota</taxon>
        <taxon>Agaricomycotina</taxon>
        <taxon>Agaricomycetes</taxon>
        <taxon>Agaricomycetidae</taxon>
        <taxon>Agaricales</taxon>
        <taxon>Agaricineae</taxon>
        <taxon>Strophariaceae</taxon>
        <taxon>Psilocybe</taxon>
    </lineage>
</organism>
<dbReference type="PANTHER" id="PTHR31977:SF1">
    <property type="entry name" value="UPF0696 PROTEIN C11ORF68"/>
    <property type="match status" value="1"/>
</dbReference>
<feature type="compositionally biased region" description="Low complexity" evidence="2">
    <location>
        <begin position="298"/>
        <end position="310"/>
    </location>
</feature>
<evidence type="ECO:0000256" key="1">
    <source>
        <dbReference type="ARBA" id="ARBA00010568"/>
    </source>
</evidence>
<reference evidence="3 4" key="1">
    <citation type="journal article" date="2020" name="ISME J.">
        <title>Uncovering the hidden diversity of litter-decomposition mechanisms in mushroom-forming fungi.</title>
        <authorList>
            <person name="Floudas D."/>
            <person name="Bentzer J."/>
            <person name="Ahren D."/>
            <person name="Johansson T."/>
            <person name="Persson P."/>
            <person name="Tunlid A."/>
        </authorList>
    </citation>
    <scope>NUCLEOTIDE SEQUENCE [LARGE SCALE GENOMIC DNA]</scope>
    <source>
        <strain evidence="3 4">CBS 101986</strain>
    </source>
</reference>
<feature type="compositionally biased region" description="Basic residues" evidence="2">
    <location>
        <begin position="316"/>
        <end position="325"/>
    </location>
</feature>
<protein>
    <submittedName>
        <fullName evidence="3">Uncharacterized protein</fullName>
    </submittedName>
</protein>
<dbReference type="Gene3D" id="3.30.760.10">
    <property type="entry name" value="RNA Cap, Translation Initiation Factor Eif4e"/>
    <property type="match status" value="1"/>
</dbReference>
<dbReference type="Proteomes" id="UP000567179">
    <property type="component" value="Unassembled WGS sequence"/>
</dbReference>
<dbReference type="AlphaFoldDB" id="A0A8H5BF98"/>
<comment type="caution">
    <text evidence="3">The sequence shown here is derived from an EMBL/GenBank/DDBJ whole genome shotgun (WGS) entry which is preliminary data.</text>
</comment>
<dbReference type="EMBL" id="JAACJJ010000028">
    <property type="protein sequence ID" value="KAF5322104.1"/>
    <property type="molecule type" value="Genomic_DNA"/>
</dbReference>
<gene>
    <name evidence="3" type="ORF">D9619_001976</name>
</gene>
<feature type="compositionally biased region" description="Basic and acidic residues" evidence="2">
    <location>
        <begin position="340"/>
        <end position="361"/>
    </location>
</feature>